<sequence>MHVTMGLSRRHQGLSVYDKELLALVLAVTKWTQYLVGKKFIFHFEIEYKKGRENKAADSLSRVQLREVTTMVVIPGMIEMFDRIKSSWVEDPTIKELLIRVQSQEEGVKEFTFVNQQLRRNGKLVVGPNQCLEKRSSKSGMRNLSGGTLRSKYDSAAYPAIQITPFEALYGQTPPIHLPYVPGDSAEEEVDMRLSTREFKIELLKFHISRAQQRMILQKVGPVAYKLSLPPHVAVHYTFHVSQLKPCYAVPTHFNHPPTVNVSSPNCVQPKEILEMRMIKRGNKAIPQILDKKAFKEYGMMQEWIQKLRQSVLCVGRVATSRKHRWRRRIMRVEAMGNKVQQRRRRRVGGGEWEHLFEWHVPFLHKHEVREFYYRIEIHKDGNIDTQVRDVDIHLSEEILSINLEVPCVGSDQWKDAYHQKRTEKMQPKQRVLSALEFPRSILNGSIIVL</sequence>
<name>A0ABQ7V4G3_SOLTU</name>
<proteinExistence type="predicted"/>
<reference evidence="2 3" key="1">
    <citation type="journal article" date="2021" name="bioRxiv">
        <title>Chromosome-scale and haplotype-resolved genome assembly of a tetraploid potato cultivar.</title>
        <authorList>
            <person name="Sun H."/>
            <person name="Jiao W.-B."/>
            <person name="Krause K."/>
            <person name="Campoy J.A."/>
            <person name="Goel M."/>
            <person name="Folz-Donahue K."/>
            <person name="Kukat C."/>
            <person name="Huettel B."/>
            <person name="Schneeberger K."/>
        </authorList>
    </citation>
    <scope>NUCLEOTIDE SEQUENCE [LARGE SCALE GENOMIC DNA]</scope>
    <source>
        <strain evidence="2">SolTubOtavaFocal</strain>
        <tissue evidence="2">Leaves</tissue>
    </source>
</reference>
<gene>
    <name evidence="2" type="ORF">KY290_021749</name>
</gene>
<evidence type="ECO:0000313" key="2">
    <source>
        <dbReference type="EMBL" id="KAH0758256.1"/>
    </source>
</evidence>
<feature type="domain" description="Tf2-1-like SH3-like" evidence="1">
    <location>
        <begin position="216"/>
        <end position="247"/>
    </location>
</feature>
<keyword evidence="3" id="KW-1185">Reference proteome</keyword>
<dbReference type="Pfam" id="PF24626">
    <property type="entry name" value="SH3_Tf2-1"/>
    <property type="match status" value="1"/>
</dbReference>
<dbReference type="EMBL" id="JAIVGD010000015">
    <property type="protein sequence ID" value="KAH0758256.1"/>
    <property type="molecule type" value="Genomic_DNA"/>
</dbReference>
<dbReference type="Proteomes" id="UP000826656">
    <property type="component" value="Unassembled WGS sequence"/>
</dbReference>
<evidence type="ECO:0000259" key="1">
    <source>
        <dbReference type="Pfam" id="PF24626"/>
    </source>
</evidence>
<protein>
    <recommendedName>
        <fullName evidence="1">Tf2-1-like SH3-like domain-containing protein</fullName>
    </recommendedName>
</protein>
<accession>A0ABQ7V4G3</accession>
<comment type="caution">
    <text evidence="2">The sequence shown here is derived from an EMBL/GenBank/DDBJ whole genome shotgun (WGS) entry which is preliminary data.</text>
</comment>
<organism evidence="2 3">
    <name type="scientific">Solanum tuberosum</name>
    <name type="common">Potato</name>
    <dbReference type="NCBI Taxonomy" id="4113"/>
    <lineage>
        <taxon>Eukaryota</taxon>
        <taxon>Viridiplantae</taxon>
        <taxon>Streptophyta</taxon>
        <taxon>Embryophyta</taxon>
        <taxon>Tracheophyta</taxon>
        <taxon>Spermatophyta</taxon>
        <taxon>Magnoliopsida</taxon>
        <taxon>eudicotyledons</taxon>
        <taxon>Gunneridae</taxon>
        <taxon>Pentapetalae</taxon>
        <taxon>asterids</taxon>
        <taxon>lamiids</taxon>
        <taxon>Solanales</taxon>
        <taxon>Solanaceae</taxon>
        <taxon>Solanoideae</taxon>
        <taxon>Solaneae</taxon>
        <taxon>Solanum</taxon>
    </lineage>
</organism>
<dbReference type="InterPro" id="IPR056924">
    <property type="entry name" value="SH3_Tf2-1"/>
</dbReference>
<evidence type="ECO:0000313" key="3">
    <source>
        <dbReference type="Proteomes" id="UP000826656"/>
    </source>
</evidence>